<dbReference type="InterPro" id="IPR045023">
    <property type="entry name" value="FATA/B"/>
</dbReference>
<dbReference type="AlphaFoldDB" id="A0A6A2YYE3"/>
<dbReference type="PANTHER" id="PTHR31727:SF6">
    <property type="entry name" value="OLEOYL-ACYL CARRIER PROTEIN THIOESTERASE 1, CHLOROPLASTIC"/>
    <property type="match status" value="1"/>
</dbReference>
<dbReference type="Gene3D" id="3.10.129.10">
    <property type="entry name" value="Hotdog Thioesterase"/>
    <property type="match status" value="1"/>
</dbReference>
<name>A0A6A2YYE3_HIBSY</name>
<keyword evidence="3" id="KW-1185">Reference proteome</keyword>
<feature type="domain" description="Acyl-ACP thioesterase-like C-terminal" evidence="1">
    <location>
        <begin position="133"/>
        <end position="173"/>
    </location>
</feature>
<dbReference type="InterPro" id="IPR049427">
    <property type="entry name" value="Acyl-ACP_TE_C"/>
</dbReference>
<proteinExistence type="predicted"/>
<sequence length="176" mass="20207">MEQIIAIGCYHLNFYGEKKRCRLSSPVRNSRGRSKRSHDILAVLMEVGGNHAQSVGFLTDGFDTTPTMRKLHLIWVTAPMHVEQHLLFLPCVLYSRVDLSKWVMMNQDTRPLQKVSDDLKEECLIFCPPETSEPRRGDLDINQHVNNVTYIGWALESMPEEIIDTHELQTITVRCG</sequence>
<dbReference type="InterPro" id="IPR029069">
    <property type="entry name" value="HotDog_dom_sf"/>
</dbReference>
<gene>
    <name evidence="2" type="ORF">F3Y22_tig00111105pilonHSYRG00069</name>
</gene>
<evidence type="ECO:0000259" key="1">
    <source>
        <dbReference type="Pfam" id="PF20791"/>
    </source>
</evidence>
<dbReference type="Pfam" id="PF20791">
    <property type="entry name" value="Acyl-ACP_TE_C"/>
    <property type="match status" value="1"/>
</dbReference>
<reference evidence="2" key="1">
    <citation type="submission" date="2019-09" db="EMBL/GenBank/DDBJ databases">
        <title>Draft genome information of white flower Hibiscus syriacus.</title>
        <authorList>
            <person name="Kim Y.-M."/>
        </authorList>
    </citation>
    <scope>NUCLEOTIDE SEQUENCE [LARGE SCALE GENOMIC DNA]</scope>
    <source>
        <strain evidence="2">YM2019G1</strain>
    </source>
</reference>
<dbReference type="PANTHER" id="PTHR31727">
    <property type="entry name" value="OLEOYL-ACYL CARRIER PROTEIN THIOESTERASE 1, CHLOROPLASTIC"/>
    <property type="match status" value="1"/>
</dbReference>
<accession>A0A6A2YYE3</accession>
<dbReference type="GO" id="GO:0016301">
    <property type="term" value="F:kinase activity"/>
    <property type="evidence" value="ECO:0007669"/>
    <property type="project" value="UniProtKB-KW"/>
</dbReference>
<dbReference type="SUPFAM" id="SSF54637">
    <property type="entry name" value="Thioesterase/thiol ester dehydrase-isomerase"/>
    <property type="match status" value="1"/>
</dbReference>
<comment type="caution">
    <text evidence="2">The sequence shown here is derived from an EMBL/GenBank/DDBJ whole genome shotgun (WGS) entry which is preliminary data.</text>
</comment>
<dbReference type="GO" id="GO:0000036">
    <property type="term" value="F:acyl carrier activity"/>
    <property type="evidence" value="ECO:0007669"/>
    <property type="project" value="TreeGrafter"/>
</dbReference>
<evidence type="ECO:0000313" key="2">
    <source>
        <dbReference type="EMBL" id="KAE8684611.1"/>
    </source>
</evidence>
<organism evidence="2 3">
    <name type="scientific">Hibiscus syriacus</name>
    <name type="common">Rose of Sharon</name>
    <dbReference type="NCBI Taxonomy" id="106335"/>
    <lineage>
        <taxon>Eukaryota</taxon>
        <taxon>Viridiplantae</taxon>
        <taxon>Streptophyta</taxon>
        <taxon>Embryophyta</taxon>
        <taxon>Tracheophyta</taxon>
        <taxon>Spermatophyta</taxon>
        <taxon>Magnoliopsida</taxon>
        <taxon>eudicotyledons</taxon>
        <taxon>Gunneridae</taxon>
        <taxon>Pentapetalae</taxon>
        <taxon>rosids</taxon>
        <taxon>malvids</taxon>
        <taxon>Malvales</taxon>
        <taxon>Malvaceae</taxon>
        <taxon>Malvoideae</taxon>
        <taxon>Hibiscus</taxon>
    </lineage>
</organism>
<dbReference type="EMBL" id="VEPZ02001236">
    <property type="protein sequence ID" value="KAE8684611.1"/>
    <property type="molecule type" value="Genomic_DNA"/>
</dbReference>
<protein>
    <submittedName>
        <fullName evidence="2">Cysteine-rich RLK (RECEPTOR-like protein kinase) 8</fullName>
    </submittedName>
</protein>
<evidence type="ECO:0000313" key="3">
    <source>
        <dbReference type="Proteomes" id="UP000436088"/>
    </source>
</evidence>
<dbReference type="Proteomes" id="UP000436088">
    <property type="component" value="Unassembled WGS sequence"/>
</dbReference>
<dbReference type="GO" id="GO:0016297">
    <property type="term" value="F:fatty acyl-[ACP] hydrolase activity"/>
    <property type="evidence" value="ECO:0007669"/>
    <property type="project" value="InterPro"/>
</dbReference>